<dbReference type="InterPro" id="IPR019368">
    <property type="entry name" value="Ribosomal_mS29"/>
</dbReference>
<evidence type="ECO:0000256" key="4">
    <source>
        <dbReference type="ARBA" id="ARBA00022980"/>
    </source>
</evidence>
<dbReference type="FunCoup" id="A0A5J5ED94">
    <property type="interactions" value="95"/>
</dbReference>
<evidence type="ECO:0000256" key="6">
    <source>
        <dbReference type="ARBA" id="ARBA00023274"/>
    </source>
</evidence>
<evidence type="ECO:0000313" key="10">
    <source>
        <dbReference type="Proteomes" id="UP000326924"/>
    </source>
</evidence>
<feature type="compositionally biased region" description="Low complexity" evidence="8">
    <location>
        <begin position="30"/>
        <end position="41"/>
    </location>
</feature>
<evidence type="ECO:0000256" key="1">
    <source>
        <dbReference type="ARBA" id="ARBA00004173"/>
    </source>
</evidence>
<proteinExistence type="inferred from homology"/>
<comment type="similarity">
    <text evidence="2">Belongs to the mitochondrion-specific ribosomal protein mS29 family.</text>
</comment>
<comment type="caution">
    <text evidence="9">The sequence shown here is derived from an EMBL/GenBank/DDBJ whole genome shotgun (WGS) entry which is preliminary data.</text>
</comment>
<evidence type="ECO:0000256" key="2">
    <source>
        <dbReference type="ARBA" id="ARBA00009863"/>
    </source>
</evidence>
<dbReference type="PANTHER" id="PTHR12810:SF0">
    <property type="entry name" value="SMALL RIBOSOMAL SUBUNIT PROTEIN MS29"/>
    <property type="match status" value="1"/>
</dbReference>
<evidence type="ECO:0000313" key="9">
    <source>
        <dbReference type="EMBL" id="KAA8893525.1"/>
    </source>
</evidence>
<sequence>MVLSTAGRRCLRPSTFHQLSRLTATPATATATFTTSAPAQTKSGKPAVKGMSRQMQQGQQRIGRNTGPAADQKPKAPFKPGERRDIRQRIVLSNTNAPAVDVAELSFEVSTREEYVGTVFAFGAKDIDSLRELDGFRRSQDWKFFHRPSTVMRKESLRLGEMMEWVQQQEELPQTRCERLVLTGPKGSGKSVLLLQAMAWALQRQWVVINIPNAADLVIGHTEYEHDSASGLWAQREYTRTLLNQIANANRGVLKNLTLSKAYKLRNHDFPADFDLLHFCKVGSDDSAVSHEVFTVLLEELSQQGRLPVLFTLDSLNFMMRESEYRDPDFNIIHAHDLALPRYFIEYLNGTRKFAKGLVIGATSAAGAPRTDALEYALNGWKLPVYSNLDERIAPSIKGAEVIKVGAMEKNEAKSLLEYCRESGLLREPTRLDEEKVAQRYTLSSGLPKELVAGCVRLTA</sequence>
<dbReference type="Proteomes" id="UP000326924">
    <property type="component" value="Unassembled WGS sequence"/>
</dbReference>
<dbReference type="InterPro" id="IPR027417">
    <property type="entry name" value="P-loop_NTPase"/>
</dbReference>
<keyword evidence="6" id="KW-0687">Ribonucleoprotein</keyword>
<keyword evidence="3" id="KW-0809">Transit peptide</keyword>
<dbReference type="SUPFAM" id="SSF52540">
    <property type="entry name" value="P-loop containing nucleoside triphosphate hydrolases"/>
    <property type="match status" value="1"/>
</dbReference>
<protein>
    <recommendedName>
        <fullName evidence="7">Small ribosomal subunit protein mS29</fullName>
    </recommendedName>
</protein>
<comment type="subcellular location">
    <subcellularLocation>
        <location evidence="1">Mitochondrion</location>
    </subcellularLocation>
</comment>
<accession>A0A5J5ED94</accession>
<name>A0A5J5ED94_9PEZI</name>
<gene>
    <name evidence="9" type="ORF">FN846DRAFT_978513</name>
</gene>
<dbReference type="OrthoDB" id="274828at2759"/>
<feature type="compositionally biased region" description="Low complexity" evidence="8">
    <location>
        <begin position="50"/>
        <end position="64"/>
    </location>
</feature>
<keyword evidence="4" id="KW-0689">Ribosomal protein</keyword>
<dbReference type="AlphaFoldDB" id="A0A5J5ED94"/>
<dbReference type="Pfam" id="PF10236">
    <property type="entry name" value="DAP3"/>
    <property type="match status" value="1"/>
</dbReference>
<dbReference type="EMBL" id="VXIS01000432">
    <property type="protein sequence ID" value="KAA8893525.1"/>
    <property type="molecule type" value="Genomic_DNA"/>
</dbReference>
<dbReference type="PANTHER" id="PTHR12810">
    <property type="entry name" value="MITOCHONDRIAL 28S RIBOSOMAL PROTEIN S29"/>
    <property type="match status" value="1"/>
</dbReference>
<evidence type="ECO:0000256" key="3">
    <source>
        <dbReference type="ARBA" id="ARBA00022946"/>
    </source>
</evidence>
<reference evidence="9 10" key="1">
    <citation type="submission" date="2019-09" db="EMBL/GenBank/DDBJ databases">
        <title>Draft genome of the ectomycorrhizal ascomycete Sphaerosporella brunnea.</title>
        <authorList>
            <consortium name="DOE Joint Genome Institute"/>
            <person name="Benucci G.M."/>
            <person name="Marozzi G."/>
            <person name="Antonielli L."/>
            <person name="Sanchez S."/>
            <person name="Marco P."/>
            <person name="Wang X."/>
            <person name="Falini L.B."/>
            <person name="Barry K."/>
            <person name="Haridas S."/>
            <person name="Lipzen A."/>
            <person name="Labutti K."/>
            <person name="Grigoriev I.V."/>
            <person name="Murat C."/>
            <person name="Martin F."/>
            <person name="Albertini E."/>
            <person name="Donnini D."/>
            <person name="Bonito G."/>
        </authorList>
    </citation>
    <scope>NUCLEOTIDE SEQUENCE [LARGE SCALE GENOMIC DNA]</scope>
    <source>
        <strain evidence="9 10">Sb_GMNB300</strain>
    </source>
</reference>
<evidence type="ECO:0000256" key="8">
    <source>
        <dbReference type="SAM" id="MobiDB-lite"/>
    </source>
</evidence>
<dbReference type="InParanoid" id="A0A5J5ED94"/>
<evidence type="ECO:0000256" key="7">
    <source>
        <dbReference type="ARBA" id="ARBA00035140"/>
    </source>
</evidence>
<keyword evidence="5" id="KW-0496">Mitochondrion</keyword>
<dbReference type="GO" id="GO:0005763">
    <property type="term" value="C:mitochondrial small ribosomal subunit"/>
    <property type="evidence" value="ECO:0007669"/>
    <property type="project" value="TreeGrafter"/>
</dbReference>
<dbReference type="GO" id="GO:0003735">
    <property type="term" value="F:structural constituent of ribosome"/>
    <property type="evidence" value="ECO:0007669"/>
    <property type="project" value="TreeGrafter"/>
</dbReference>
<evidence type="ECO:0000256" key="5">
    <source>
        <dbReference type="ARBA" id="ARBA00023128"/>
    </source>
</evidence>
<organism evidence="9 10">
    <name type="scientific">Sphaerosporella brunnea</name>
    <dbReference type="NCBI Taxonomy" id="1250544"/>
    <lineage>
        <taxon>Eukaryota</taxon>
        <taxon>Fungi</taxon>
        <taxon>Dikarya</taxon>
        <taxon>Ascomycota</taxon>
        <taxon>Pezizomycotina</taxon>
        <taxon>Pezizomycetes</taxon>
        <taxon>Pezizales</taxon>
        <taxon>Pyronemataceae</taxon>
        <taxon>Sphaerosporella</taxon>
    </lineage>
</organism>
<keyword evidence="10" id="KW-1185">Reference proteome</keyword>
<feature type="region of interest" description="Disordered" evidence="8">
    <location>
        <begin position="30"/>
        <end position="84"/>
    </location>
</feature>